<protein>
    <submittedName>
        <fullName evidence="1">Uncharacterized protein</fullName>
    </submittedName>
</protein>
<reference evidence="1 3" key="1">
    <citation type="submission" date="2015-10" db="EMBL/GenBank/DDBJ databases">
        <title>Complete genome sequence of hyperthermophilic archaeon Pyrodictium delaneyi Su06.</title>
        <authorList>
            <person name="Jung J.-H."/>
            <person name="Lin J."/>
            <person name="Holden J.F."/>
            <person name="Park C.-S."/>
        </authorList>
    </citation>
    <scope>NUCLEOTIDE SEQUENCE [LARGE SCALE GENOMIC DNA]</scope>
    <source>
        <strain evidence="1 3">Su06</strain>
    </source>
</reference>
<dbReference type="RefSeq" id="WP_055408912.1">
    <property type="nucleotide sequence ID" value="NZ_CP013011.1"/>
</dbReference>
<accession>A0A0P0N4P0</accession>
<gene>
    <name evidence="2" type="ORF">Pdsh_00170</name>
    <name evidence="1" type="ORF">Pyrde_1093</name>
</gene>
<dbReference type="KEGG" id="pdl:Pyrde_1093"/>
<sequence length="152" mass="17028">MPRSKTVARFYKAIDVGIAGVKMTVLKLEKEVDYVSADVLDVISDLHERYSRTPGYVVEVIRFNHRGEEVETAGFATVDGVILFPRPAKLISLRVIEDGVDGTLPLDKLRRARPREAFYVSIGKIELPKGVWGVVIETDRGFRIVTKSNLRG</sequence>
<dbReference type="OrthoDB" id="377974at2157"/>
<proteinExistence type="predicted"/>
<dbReference type="EMBL" id="CP013011">
    <property type="protein sequence ID" value="ALL01141.1"/>
    <property type="molecule type" value="Genomic_DNA"/>
</dbReference>
<dbReference type="EMBL" id="NCQP01000001">
    <property type="protein sequence ID" value="OWJ55283.1"/>
    <property type="molecule type" value="Genomic_DNA"/>
</dbReference>
<dbReference type="GeneID" id="26099431"/>
<name>A0A0P0N4P0_9CREN</name>
<evidence type="ECO:0000313" key="3">
    <source>
        <dbReference type="Proteomes" id="UP000058613"/>
    </source>
</evidence>
<reference evidence="2 4" key="2">
    <citation type="submission" date="2017-05" db="EMBL/GenBank/DDBJ databases">
        <title>The draft genome of the hyperthermophilic archaeon 'Pyrodictium delaneyi strain Hulk', an iron and nitrate reducer, reveals the capacity for sulfate reduction.</title>
        <authorList>
            <person name="Demey L.M."/>
            <person name="Miller C."/>
            <person name="Manzella M."/>
            <person name="Reguera G."/>
            <person name="Kashefi K."/>
        </authorList>
    </citation>
    <scope>NUCLEOTIDE SEQUENCE [LARGE SCALE GENOMIC DNA]</scope>
    <source>
        <strain evidence="2 4">Hulk</strain>
    </source>
</reference>
<evidence type="ECO:0000313" key="2">
    <source>
        <dbReference type="EMBL" id="OWJ55283.1"/>
    </source>
</evidence>
<dbReference type="Proteomes" id="UP000196694">
    <property type="component" value="Unassembled WGS sequence"/>
</dbReference>
<organism evidence="1 3">
    <name type="scientific">Pyrodictium delaneyi</name>
    <dbReference type="NCBI Taxonomy" id="1273541"/>
    <lineage>
        <taxon>Archaea</taxon>
        <taxon>Thermoproteota</taxon>
        <taxon>Thermoprotei</taxon>
        <taxon>Desulfurococcales</taxon>
        <taxon>Pyrodictiaceae</taxon>
        <taxon>Pyrodictium</taxon>
    </lineage>
</organism>
<evidence type="ECO:0000313" key="1">
    <source>
        <dbReference type="EMBL" id="ALL01141.1"/>
    </source>
</evidence>
<evidence type="ECO:0000313" key="4">
    <source>
        <dbReference type="Proteomes" id="UP000196694"/>
    </source>
</evidence>
<keyword evidence="4" id="KW-1185">Reference proteome</keyword>
<dbReference type="Proteomes" id="UP000058613">
    <property type="component" value="Chromosome"/>
</dbReference>
<dbReference type="AlphaFoldDB" id="A0A0P0N4P0"/>